<evidence type="ECO:0000313" key="2">
    <source>
        <dbReference type="EMBL" id="QXN95444.1"/>
    </source>
</evidence>
<protein>
    <submittedName>
        <fullName evidence="2">LuxR C-terminal-related transcriptional regulator</fullName>
    </submittedName>
</protein>
<dbReference type="InterPro" id="IPR000792">
    <property type="entry name" value="Tscrpt_reg_LuxR_C"/>
</dbReference>
<evidence type="ECO:0000259" key="1">
    <source>
        <dbReference type="Pfam" id="PF00196"/>
    </source>
</evidence>
<organism evidence="2 3">
    <name type="scientific">Nocardia iowensis</name>
    <dbReference type="NCBI Taxonomy" id="204891"/>
    <lineage>
        <taxon>Bacteria</taxon>
        <taxon>Bacillati</taxon>
        <taxon>Actinomycetota</taxon>
        <taxon>Actinomycetes</taxon>
        <taxon>Mycobacteriales</taxon>
        <taxon>Nocardiaceae</taxon>
        <taxon>Nocardia</taxon>
    </lineage>
</organism>
<dbReference type="RefSeq" id="WP_218478324.1">
    <property type="nucleotide sequence ID" value="NZ_JBEZAT010000002.1"/>
</dbReference>
<evidence type="ECO:0000313" key="3">
    <source>
        <dbReference type="Proteomes" id="UP000694257"/>
    </source>
</evidence>
<name>A0ABX8S0I6_NOCIO</name>
<keyword evidence="3" id="KW-1185">Reference proteome</keyword>
<sequence>MSISASWPRESAPRDEIAETLHLSPGTIRHNLAAINRKVGARNRIEAIRVAATRGWI</sequence>
<gene>
    <name evidence="2" type="ORF">KV110_10230</name>
</gene>
<proteinExistence type="predicted"/>
<accession>A0ABX8S0I6</accession>
<dbReference type="Proteomes" id="UP000694257">
    <property type="component" value="Chromosome"/>
</dbReference>
<dbReference type="Pfam" id="PF00196">
    <property type="entry name" value="GerE"/>
    <property type="match status" value="1"/>
</dbReference>
<feature type="domain" description="HTH luxR-type" evidence="1">
    <location>
        <begin position="16"/>
        <end position="51"/>
    </location>
</feature>
<reference evidence="2 3" key="1">
    <citation type="submission" date="2021-07" db="EMBL/GenBank/DDBJ databases">
        <title>Whole Genome Sequence of Nocardia Iowensis.</title>
        <authorList>
            <person name="Lamm A."/>
            <person name="Collins-Fairclough A.M."/>
            <person name="Bunk B."/>
            <person name="Sproer C."/>
        </authorList>
    </citation>
    <scope>NUCLEOTIDE SEQUENCE [LARGE SCALE GENOMIC DNA]</scope>
    <source>
        <strain evidence="2 3">NRRL 5646</strain>
    </source>
</reference>
<dbReference type="EMBL" id="CP078145">
    <property type="protein sequence ID" value="QXN95444.1"/>
    <property type="molecule type" value="Genomic_DNA"/>
</dbReference>